<proteinExistence type="predicted"/>
<feature type="region of interest" description="Disordered" evidence="1">
    <location>
        <begin position="24"/>
        <end position="98"/>
    </location>
</feature>
<evidence type="ECO:0000313" key="3">
    <source>
        <dbReference type="EMBL" id="MFC5190935.1"/>
    </source>
</evidence>
<gene>
    <name evidence="3" type="ORF">ACFPIK_04095</name>
</gene>
<comment type="caution">
    <text evidence="3">The sequence shown here is derived from an EMBL/GenBank/DDBJ whole genome shotgun (WGS) entry which is preliminary data.</text>
</comment>
<feature type="transmembrane region" description="Helical" evidence="2">
    <location>
        <begin position="6"/>
        <end position="21"/>
    </location>
</feature>
<protein>
    <submittedName>
        <fullName evidence="3">Uncharacterized protein</fullName>
    </submittedName>
</protein>
<accession>A0ABW0BTJ0</accession>
<sequence length="173" mass="19633">MDLGQIIYIIAIVAYFIYNASKKKKSAEPMDSDENQPEAPPKGLTFEELLKEIRNAQNPPAQEAPPAPKPQPVFTAPAPTTFQEPKTQPKRRFEPVEEVDDEAKFYEGAFESSVKKNPYQALANKTFVEPEFKRFKSQEIAAPKVNKYAELLKNPKTVKEAIIVSEILRPKHF</sequence>
<keyword evidence="2" id="KW-1133">Transmembrane helix</keyword>
<dbReference type="RefSeq" id="WP_377912494.1">
    <property type="nucleotide sequence ID" value="NZ_JBHSKS010000002.1"/>
</dbReference>
<evidence type="ECO:0000313" key="4">
    <source>
        <dbReference type="Proteomes" id="UP001596163"/>
    </source>
</evidence>
<keyword evidence="2" id="KW-0472">Membrane</keyword>
<feature type="compositionally biased region" description="Pro residues" evidence="1">
    <location>
        <begin position="62"/>
        <end position="71"/>
    </location>
</feature>
<dbReference type="Proteomes" id="UP001596163">
    <property type="component" value="Unassembled WGS sequence"/>
</dbReference>
<evidence type="ECO:0000256" key="2">
    <source>
        <dbReference type="SAM" id="Phobius"/>
    </source>
</evidence>
<name>A0ABW0BTJ0_9BACT</name>
<keyword evidence="4" id="KW-1185">Reference proteome</keyword>
<reference evidence="4" key="1">
    <citation type="journal article" date="2019" name="Int. J. Syst. Evol. Microbiol.">
        <title>The Global Catalogue of Microorganisms (GCM) 10K type strain sequencing project: providing services to taxonomists for standard genome sequencing and annotation.</title>
        <authorList>
            <consortium name="The Broad Institute Genomics Platform"/>
            <consortium name="The Broad Institute Genome Sequencing Center for Infectious Disease"/>
            <person name="Wu L."/>
            <person name="Ma J."/>
        </authorList>
    </citation>
    <scope>NUCLEOTIDE SEQUENCE [LARGE SCALE GENOMIC DNA]</scope>
    <source>
        <strain evidence="4">CGMCC 1.7030</strain>
    </source>
</reference>
<organism evidence="3 4">
    <name type="scientific">Algoriphagus aquatilis</name>
    <dbReference type="NCBI Taxonomy" id="490186"/>
    <lineage>
        <taxon>Bacteria</taxon>
        <taxon>Pseudomonadati</taxon>
        <taxon>Bacteroidota</taxon>
        <taxon>Cytophagia</taxon>
        <taxon>Cytophagales</taxon>
        <taxon>Cyclobacteriaceae</taxon>
        <taxon>Algoriphagus</taxon>
    </lineage>
</organism>
<keyword evidence="2" id="KW-0812">Transmembrane</keyword>
<dbReference type="EMBL" id="JBHSKS010000002">
    <property type="protein sequence ID" value="MFC5190935.1"/>
    <property type="molecule type" value="Genomic_DNA"/>
</dbReference>
<evidence type="ECO:0000256" key="1">
    <source>
        <dbReference type="SAM" id="MobiDB-lite"/>
    </source>
</evidence>